<dbReference type="Pfam" id="PF04986">
    <property type="entry name" value="Y2_Tnp"/>
    <property type="match status" value="1"/>
</dbReference>
<proteinExistence type="predicted"/>
<protein>
    <recommendedName>
        <fullName evidence="1">Transposase IS801/IS1294 domain-containing protein</fullName>
    </recommendedName>
</protein>
<sequence>MSQDMFHTTHRHIVFTIDEGLRTIFLKYHREILLKGLMDDAAQVILDYFNKQKIRPGIILALHTFGSKLEFNPHVHMIVTMGGLTEGGEWKDYDYIPYKMLRVNWQNAELKLIRRVLSPEEKKEVQPQLQRAYTRNAEGFYVNAPKRSRTNVKKILQYISRYMKRGPIALNRIIMYDGDIVMFRYHDKRTNTEETEIMLAKEFIAALIRHIPDKNFKTIRRYGLYSRRIKKVVKEVVKEIQSKIKRLLLNVSTALKPMKWADRITECFGENPLKCSSCGNLFVFRGIAVSKKGKLRIQYANDAAARRYLREEIRNIESEEFKINQKQAKEKIFEANRFDWEKQRQLYMSSMRNQ</sequence>
<feature type="domain" description="Transposase IS801/IS1294" evidence="1">
    <location>
        <begin position="57"/>
        <end position="228"/>
    </location>
</feature>
<dbReference type="GO" id="GO:0006313">
    <property type="term" value="P:DNA transposition"/>
    <property type="evidence" value="ECO:0007669"/>
    <property type="project" value="InterPro"/>
</dbReference>
<dbReference type="PANTHER" id="PTHR37023">
    <property type="entry name" value="TRANSPOSASE"/>
    <property type="match status" value="1"/>
</dbReference>
<dbReference type="EMBL" id="VSSQ01000957">
    <property type="protein sequence ID" value="MPM03483.1"/>
    <property type="molecule type" value="Genomic_DNA"/>
</dbReference>
<accession>A0A644WM49</accession>
<dbReference type="AlphaFoldDB" id="A0A644WM49"/>
<reference evidence="2" key="1">
    <citation type="submission" date="2019-08" db="EMBL/GenBank/DDBJ databases">
        <authorList>
            <person name="Kucharzyk K."/>
            <person name="Murdoch R.W."/>
            <person name="Higgins S."/>
            <person name="Loffler F."/>
        </authorList>
    </citation>
    <scope>NUCLEOTIDE SEQUENCE</scope>
</reference>
<name>A0A644WM49_9ZZZZ</name>
<dbReference type="InterPro" id="IPR007069">
    <property type="entry name" value="Transposase_32"/>
</dbReference>
<evidence type="ECO:0000313" key="2">
    <source>
        <dbReference type="EMBL" id="MPM03483.1"/>
    </source>
</evidence>
<dbReference type="GO" id="GO:0003677">
    <property type="term" value="F:DNA binding"/>
    <property type="evidence" value="ECO:0007669"/>
    <property type="project" value="InterPro"/>
</dbReference>
<organism evidence="2">
    <name type="scientific">bioreactor metagenome</name>
    <dbReference type="NCBI Taxonomy" id="1076179"/>
    <lineage>
        <taxon>unclassified sequences</taxon>
        <taxon>metagenomes</taxon>
        <taxon>ecological metagenomes</taxon>
    </lineage>
</organism>
<dbReference type="GO" id="GO:0004803">
    <property type="term" value="F:transposase activity"/>
    <property type="evidence" value="ECO:0007669"/>
    <property type="project" value="InterPro"/>
</dbReference>
<dbReference type="PANTHER" id="PTHR37023:SF1">
    <property type="entry name" value="ISSOD25 TRANSPOSASE TNPA_ISSOD25"/>
    <property type="match status" value="1"/>
</dbReference>
<comment type="caution">
    <text evidence="2">The sequence shown here is derived from an EMBL/GenBank/DDBJ whole genome shotgun (WGS) entry which is preliminary data.</text>
</comment>
<gene>
    <name evidence="2" type="ORF">SDC9_49750</name>
</gene>
<evidence type="ECO:0000259" key="1">
    <source>
        <dbReference type="Pfam" id="PF04986"/>
    </source>
</evidence>